<feature type="region of interest" description="Disordered" evidence="1">
    <location>
        <begin position="1"/>
        <end position="23"/>
    </location>
</feature>
<accession>L7LKX5</accession>
<feature type="domain" description="Bacterial EndoU nuclease" evidence="2">
    <location>
        <begin position="4"/>
        <end position="80"/>
    </location>
</feature>
<dbReference type="Proteomes" id="UP000035083">
    <property type="component" value="Unassembled WGS sequence"/>
</dbReference>
<dbReference type="GO" id="GO:0004519">
    <property type="term" value="F:endonuclease activity"/>
    <property type="evidence" value="ECO:0007669"/>
    <property type="project" value="InterPro"/>
</dbReference>
<protein>
    <recommendedName>
        <fullName evidence="2">Bacterial EndoU nuclease domain-containing protein</fullName>
    </recommendedName>
</protein>
<evidence type="ECO:0000313" key="4">
    <source>
        <dbReference type="Proteomes" id="UP000035083"/>
    </source>
</evidence>
<evidence type="ECO:0000313" key="3">
    <source>
        <dbReference type="EMBL" id="GAC61800.1"/>
    </source>
</evidence>
<proteinExistence type="predicted"/>
<sequence>MRRVLHKHRHGSTVPKKSHFPRSWSDQDIEDALELTVRAPDRVTRGGDKLQFTREVDGVEVRVMIRTDPPGPRFWSGYPARG</sequence>
<dbReference type="InterPro" id="IPR029501">
    <property type="entry name" value="EndoU_bac"/>
</dbReference>
<dbReference type="AlphaFoldDB" id="L7LKX5"/>
<evidence type="ECO:0000259" key="2">
    <source>
        <dbReference type="Pfam" id="PF14436"/>
    </source>
</evidence>
<organism evidence="3 4">
    <name type="scientific">Gordonia sihwensis NBRC 108236</name>
    <dbReference type="NCBI Taxonomy" id="1223544"/>
    <lineage>
        <taxon>Bacteria</taxon>
        <taxon>Bacillati</taxon>
        <taxon>Actinomycetota</taxon>
        <taxon>Actinomycetes</taxon>
        <taxon>Mycobacteriales</taxon>
        <taxon>Gordoniaceae</taxon>
        <taxon>Gordonia</taxon>
    </lineage>
</organism>
<name>L7LKX5_9ACTN</name>
<keyword evidence="4" id="KW-1185">Reference proteome</keyword>
<feature type="compositionally biased region" description="Basic residues" evidence="1">
    <location>
        <begin position="1"/>
        <end position="20"/>
    </location>
</feature>
<gene>
    <name evidence="3" type="ORF">GSI01S_21_00480</name>
</gene>
<evidence type="ECO:0000256" key="1">
    <source>
        <dbReference type="SAM" id="MobiDB-lite"/>
    </source>
</evidence>
<reference evidence="3 4" key="1">
    <citation type="submission" date="2012-12" db="EMBL/GenBank/DDBJ databases">
        <title>Whole genome shotgun sequence of Gordonia sihwensis NBRC 108236.</title>
        <authorList>
            <person name="Yoshida I."/>
            <person name="Hosoyama A."/>
            <person name="Tsuchikane K."/>
            <person name="Ando Y."/>
            <person name="Baba S."/>
            <person name="Ohji S."/>
            <person name="Hamada M."/>
            <person name="Tamura T."/>
            <person name="Yamazoe A."/>
            <person name="Yamazaki S."/>
            <person name="Fujita N."/>
        </authorList>
    </citation>
    <scope>NUCLEOTIDE SEQUENCE [LARGE SCALE GENOMIC DNA]</scope>
    <source>
        <strain evidence="3 4">NBRC 108236</strain>
    </source>
</reference>
<comment type="caution">
    <text evidence="3">The sequence shown here is derived from an EMBL/GenBank/DDBJ whole genome shotgun (WGS) entry which is preliminary data.</text>
</comment>
<dbReference type="Pfam" id="PF14436">
    <property type="entry name" value="EndoU_bacteria"/>
    <property type="match status" value="1"/>
</dbReference>
<dbReference type="EMBL" id="BANU01000021">
    <property type="protein sequence ID" value="GAC61800.1"/>
    <property type="molecule type" value="Genomic_DNA"/>
</dbReference>